<evidence type="ECO:0000313" key="1">
    <source>
        <dbReference type="EMBL" id="KZP15942.1"/>
    </source>
</evidence>
<organism evidence="1 2">
    <name type="scientific">Athelia psychrophila</name>
    <dbReference type="NCBI Taxonomy" id="1759441"/>
    <lineage>
        <taxon>Eukaryota</taxon>
        <taxon>Fungi</taxon>
        <taxon>Dikarya</taxon>
        <taxon>Basidiomycota</taxon>
        <taxon>Agaricomycotina</taxon>
        <taxon>Agaricomycetes</taxon>
        <taxon>Agaricomycetidae</taxon>
        <taxon>Atheliales</taxon>
        <taxon>Atheliaceae</taxon>
        <taxon>Athelia</taxon>
    </lineage>
</organism>
<proteinExistence type="predicted"/>
<sequence length="622" mass="68795">MGQRHQAFVIARIRPHGDSSTTSPKYRCIAAFHHQWCYGRLPLHATNRFISQIKHRDNAPIVLAEIAAIQGQYGTWRKEPRIPQVPCPYIAFLLATNWCVDLEDPQEAYISGVSFSNAILFADMGSAQGDNNDGISIIDVTDPYAPSYCFVASGSRRPLTAEQYVRLYYDKYAIPSNLETEETQEQKNKRLVEEDVQATIALLDDYKLVDLQMLAEAWPAEYEKQHRQAQQNKAPSESALPDVLLSLAEMAITPAVAHAVKSNDTVDIEGMVWMPGKADTIKTALRAQTPFPNSALTLLKKIIVHDLEEGHSLDLSGFTLSTEQISKLVVDVEKAESLNLSQNPAITIDGVRAVLAAIPLKRIILLGCPSVSSEDVKNLVESEPKLFYHLDAFVHPFFLGVLKDGEVTSPYTNAFSYIGIHKGMGGPLKAASLPFFTPENIIHALYDYLAALFNEDDFFSDIGPSLPMQAALASVRKPDQKWSERSTAVVPQLGLGALDGEGWTFMTHLKRFGGYGSYAFVKFALHPLPESEEENGRLEVMAANFKGKPDESKGVKPFWEIHDLSSFLAQMTLEGRPNPPDVSVAKLQGVLDNMQGESNLMVDDNVIEVLSQIPRGIAALHF</sequence>
<dbReference type="AlphaFoldDB" id="A0A166ENN0"/>
<dbReference type="OrthoDB" id="3515175at2759"/>
<accession>A0A166ENN0</accession>
<protein>
    <submittedName>
        <fullName evidence="1">Uncharacterized protein</fullName>
    </submittedName>
</protein>
<gene>
    <name evidence="1" type="ORF">FIBSPDRAFT_1047872</name>
</gene>
<name>A0A166ENN0_9AGAM</name>
<dbReference type="EMBL" id="KV417599">
    <property type="protein sequence ID" value="KZP15942.1"/>
    <property type="molecule type" value="Genomic_DNA"/>
</dbReference>
<dbReference type="STRING" id="436010.A0A166ENN0"/>
<reference evidence="1 2" key="1">
    <citation type="journal article" date="2016" name="Mol. Biol. Evol.">
        <title>Comparative Genomics of Early-Diverging Mushroom-Forming Fungi Provides Insights into the Origins of Lignocellulose Decay Capabilities.</title>
        <authorList>
            <person name="Nagy L.G."/>
            <person name="Riley R."/>
            <person name="Tritt A."/>
            <person name="Adam C."/>
            <person name="Daum C."/>
            <person name="Floudas D."/>
            <person name="Sun H."/>
            <person name="Yadav J.S."/>
            <person name="Pangilinan J."/>
            <person name="Larsson K.H."/>
            <person name="Matsuura K."/>
            <person name="Barry K."/>
            <person name="Labutti K."/>
            <person name="Kuo R."/>
            <person name="Ohm R.A."/>
            <person name="Bhattacharya S.S."/>
            <person name="Shirouzu T."/>
            <person name="Yoshinaga Y."/>
            <person name="Martin F.M."/>
            <person name="Grigoriev I.V."/>
            <person name="Hibbett D.S."/>
        </authorList>
    </citation>
    <scope>NUCLEOTIDE SEQUENCE [LARGE SCALE GENOMIC DNA]</scope>
    <source>
        <strain evidence="1 2">CBS 109695</strain>
    </source>
</reference>
<keyword evidence="2" id="KW-1185">Reference proteome</keyword>
<dbReference type="Proteomes" id="UP000076532">
    <property type="component" value="Unassembled WGS sequence"/>
</dbReference>
<evidence type="ECO:0000313" key="2">
    <source>
        <dbReference type="Proteomes" id="UP000076532"/>
    </source>
</evidence>